<feature type="compositionally biased region" description="Low complexity" evidence="1">
    <location>
        <begin position="161"/>
        <end position="170"/>
    </location>
</feature>
<dbReference type="AlphaFoldDB" id="A0AAW1PPV4"/>
<feature type="compositionally biased region" description="Polar residues" evidence="1">
    <location>
        <begin position="248"/>
        <end position="257"/>
    </location>
</feature>
<proteinExistence type="predicted"/>
<gene>
    <name evidence="2" type="ORF">WJX72_010932</name>
</gene>
<dbReference type="Proteomes" id="UP001489004">
    <property type="component" value="Unassembled WGS sequence"/>
</dbReference>
<organism evidence="2 3">
    <name type="scientific">[Myrmecia] bisecta</name>
    <dbReference type="NCBI Taxonomy" id="41462"/>
    <lineage>
        <taxon>Eukaryota</taxon>
        <taxon>Viridiplantae</taxon>
        <taxon>Chlorophyta</taxon>
        <taxon>core chlorophytes</taxon>
        <taxon>Trebouxiophyceae</taxon>
        <taxon>Trebouxiales</taxon>
        <taxon>Trebouxiaceae</taxon>
        <taxon>Myrmecia</taxon>
    </lineage>
</organism>
<comment type="caution">
    <text evidence="2">The sequence shown here is derived from an EMBL/GenBank/DDBJ whole genome shotgun (WGS) entry which is preliminary data.</text>
</comment>
<reference evidence="2 3" key="1">
    <citation type="journal article" date="2024" name="Nat. Commun.">
        <title>Phylogenomics reveals the evolutionary origins of lichenization in chlorophyte algae.</title>
        <authorList>
            <person name="Puginier C."/>
            <person name="Libourel C."/>
            <person name="Otte J."/>
            <person name="Skaloud P."/>
            <person name="Haon M."/>
            <person name="Grisel S."/>
            <person name="Petersen M."/>
            <person name="Berrin J.G."/>
            <person name="Delaux P.M."/>
            <person name="Dal Grande F."/>
            <person name="Keller J."/>
        </authorList>
    </citation>
    <scope>NUCLEOTIDE SEQUENCE [LARGE SCALE GENOMIC DNA]</scope>
    <source>
        <strain evidence="2 3">SAG 2043</strain>
    </source>
</reference>
<evidence type="ECO:0000313" key="2">
    <source>
        <dbReference type="EMBL" id="KAK9810455.1"/>
    </source>
</evidence>
<sequence length="467" mass="49668">MPYEDVFDRIAVQAWSEAKVQAWKVRTTSPNDYLNRFPAPGERQAVGAFEGNEAQAFKQRLTNFQSKGWPLSPCWGIFSLVLPNRTGQQCAAHYRKTSSSNANAGSGQQQSSKAATAAAAAACICHHHRQLQALWAAPAAQRLASRVDAWLNAAGLLAAPKSQAKASAQPRSSSGSTALGNTPASHTGQKSSNALRQRATVNPADALEDKGDMEFGHQVTSIKILHLRQLPGLAPRNVQPYAPPPTPTSLGASSQAASQTRSVQYTDSLLAFDLARAGSNFLGVLMNPPVVSTSGNGSVGITSTQLAAMQLGSLKLVASGLLCVWAAKDCLAEVARCMSMWGFKYVENLTWLQLSPNNHPLRLPSPAVAASHLTLLIGRKGNSDLELRHQRCPDVVIAPVPAHGLVPEAVYETIETMLPDATPALKDPDNHAPRLLELRWGGAEASARNGWSTVVQKAASCTGDPCS</sequence>
<feature type="region of interest" description="Disordered" evidence="1">
    <location>
        <begin position="235"/>
        <end position="257"/>
    </location>
</feature>
<evidence type="ECO:0000256" key="1">
    <source>
        <dbReference type="SAM" id="MobiDB-lite"/>
    </source>
</evidence>
<name>A0AAW1PPV4_9CHLO</name>
<feature type="compositionally biased region" description="Polar residues" evidence="1">
    <location>
        <begin position="171"/>
        <end position="195"/>
    </location>
</feature>
<evidence type="ECO:0000313" key="3">
    <source>
        <dbReference type="Proteomes" id="UP001489004"/>
    </source>
</evidence>
<feature type="region of interest" description="Disordered" evidence="1">
    <location>
        <begin position="161"/>
        <end position="197"/>
    </location>
</feature>
<dbReference type="Pfam" id="PF05063">
    <property type="entry name" value="MT-A70"/>
    <property type="match status" value="1"/>
</dbReference>
<keyword evidence="3" id="KW-1185">Reference proteome</keyword>
<accession>A0AAW1PPV4</accession>
<dbReference type="EMBL" id="JALJOR010000010">
    <property type="protein sequence ID" value="KAK9810455.1"/>
    <property type="molecule type" value="Genomic_DNA"/>
</dbReference>
<dbReference type="InterPro" id="IPR007757">
    <property type="entry name" value="MT-A70-like"/>
</dbReference>
<protein>
    <submittedName>
        <fullName evidence="2">Uncharacterized protein</fullName>
    </submittedName>
</protein>